<dbReference type="Proteomes" id="UP001596105">
    <property type="component" value="Unassembled WGS sequence"/>
</dbReference>
<name>A0ABW0LTP1_9BACL</name>
<accession>A0ABW0LTP1</accession>
<protein>
    <submittedName>
        <fullName evidence="2">Uncharacterized protein</fullName>
    </submittedName>
</protein>
<keyword evidence="3" id="KW-1185">Reference proteome</keyword>
<evidence type="ECO:0000313" key="3">
    <source>
        <dbReference type="Proteomes" id="UP001596105"/>
    </source>
</evidence>
<proteinExistence type="predicted"/>
<dbReference type="RefSeq" id="WP_209746535.1">
    <property type="nucleotide sequence ID" value="NZ_JBHSMH010000007.1"/>
</dbReference>
<sequence length="1308" mass="141037">MLLQRFTQARPAKLIFAIVLIAAQLLSFYPIGKANAASEISAKVEASAQTAKPGDTVTLNVAVASAITRSIHVQFQIVGASGAAVYQKWLTQLPVTAGATTAYPVEWVVPDSLPAGKYSVSLGIFGADWDRMYSWDSGLAPVTIQSESAPPGFTATVDAPSAAAAGSTAAVTANLVSDRAASASASMAIFDASNAKVHEESFAGLAFAANAAKAVTAQWNIPADAEAGSYRIQLEVTSPDGAQTYYSHPSLASLQVKKTDPAASAAYVTRAVASASSVKAGETAALTARITADKDVSVLIDVVVKDPYTNAPIAQAVFDRQTLTSGVPLELPVAWNVPANTATGRYPIEIGIFGNNWEGPYHWNASAGSVQVTDGSLPQIQFVSQATVAQQTMKAGASQTITVTAASNAATTAFVNVKVVNAQGQAVFSRDFPGESFPAQQQKSLIADWAIPSDAAEGAYTVETTIYNADRSQILFSNASAAQFAVEAGSSDPDQPDNGAIANWTTGATVAASAEAGYPVTVTANVVSDNYAKALVDVEIYNAQGQVYQYFLDDQYFKPNVPKQIPVTWNIPTSQQRGPYTVKVGVFQAGWKTEWGHHHWNDSAATFEVDWGVIPDITHASTVAFDSIEPGRKQTIHTQLTSSETLPAAVKLELLDSAGNVVAGQEFADSSFVIGVTNDYTLEWTPSSEAVNGEYNLRVSVAKSDGVRVFYSNPEAARFELTGGIDLAYALSATTAQNEISAGQTLRVNARVGSTAPSVVSMKVDFIDVLTGKSVHSETLRNQPVSVGQEAALNIDWKLPKWIRMNEAKVRSGEEPMIQYVLDGDYKVDIELYNADMTYKILNREGAASFKVVSPVEAAAPQPAVPPTLPNTLKLGVFATNNDDYGLTGWMPETGLPWDLAYRYLNGGVNNKEGWTAWDQYNVGDWQGAYAYSYAKNATDRGYTPVLTFYEMLQSISADCLNCDSDEAKDDIITLNDEYTMRSYFEEFKLLMQLIGTGNYNGKAGIGKTAIVHVDPDLAGYAQQAVLDNNRCYGQCTDQGNNPAFLKAAVSSTRMPELADLPDTFQGYNWALLRLRDLYAPNVILAPHVNSWGTMIDVGRDTNPDLDVAAFGKLAGEFANQSGVQTVPAGIKPYDFIFNDIDDDDAGGPRGYWLDRTNLTLPNFHRWEQFVKAASETTRKKVMLWQIPVGNQVYRAMDNTPGHYQDNKAEYFFGHLQELIDIGVVGLMFGHGQPGSTSHYNRMDDNGKDGEASEDYYNPEPQTFSSGWGDGSVHTNDRIADSTDDDGGYLRMQATEYYKHPIPVSNQY</sequence>
<evidence type="ECO:0000313" key="2">
    <source>
        <dbReference type="EMBL" id="MFC5468142.1"/>
    </source>
</evidence>
<organism evidence="2 3">
    <name type="scientific">Cohnella suwonensis</name>
    <dbReference type="NCBI Taxonomy" id="696072"/>
    <lineage>
        <taxon>Bacteria</taxon>
        <taxon>Bacillati</taxon>
        <taxon>Bacillota</taxon>
        <taxon>Bacilli</taxon>
        <taxon>Bacillales</taxon>
        <taxon>Paenibacillaceae</taxon>
        <taxon>Cohnella</taxon>
    </lineage>
</organism>
<reference evidence="3" key="1">
    <citation type="journal article" date="2019" name="Int. J. Syst. Evol. Microbiol.">
        <title>The Global Catalogue of Microorganisms (GCM) 10K type strain sequencing project: providing services to taxonomists for standard genome sequencing and annotation.</title>
        <authorList>
            <consortium name="The Broad Institute Genomics Platform"/>
            <consortium name="The Broad Institute Genome Sequencing Center for Infectious Disease"/>
            <person name="Wu L."/>
            <person name="Ma J."/>
        </authorList>
    </citation>
    <scope>NUCLEOTIDE SEQUENCE [LARGE SCALE GENOMIC DNA]</scope>
    <source>
        <strain evidence="3">CCUG 57113</strain>
    </source>
</reference>
<feature type="compositionally biased region" description="Basic and acidic residues" evidence="1">
    <location>
        <begin position="1241"/>
        <end position="1251"/>
    </location>
</feature>
<dbReference type="EMBL" id="JBHSMH010000007">
    <property type="protein sequence ID" value="MFC5468142.1"/>
    <property type="molecule type" value="Genomic_DNA"/>
</dbReference>
<gene>
    <name evidence="2" type="ORF">ACFPPD_05370</name>
</gene>
<comment type="caution">
    <text evidence="2">The sequence shown here is derived from an EMBL/GenBank/DDBJ whole genome shotgun (WGS) entry which is preliminary data.</text>
</comment>
<evidence type="ECO:0000256" key="1">
    <source>
        <dbReference type="SAM" id="MobiDB-lite"/>
    </source>
</evidence>
<feature type="region of interest" description="Disordered" evidence="1">
    <location>
        <begin position="1236"/>
        <end position="1287"/>
    </location>
</feature>